<dbReference type="Proteomes" id="UP000734854">
    <property type="component" value="Unassembled WGS sequence"/>
</dbReference>
<dbReference type="InterPro" id="IPR017938">
    <property type="entry name" value="Riboflavin_synthase-like_b-brl"/>
</dbReference>
<gene>
    <name evidence="2" type="ORF">ZIOFF_064362</name>
</gene>
<dbReference type="Pfam" id="PF14009">
    <property type="entry name" value="PADRE"/>
    <property type="match status" value="1"/>
</dbReference>
<name>A0A8J5EVW4_ZINOF</name>
<protein>
    <recommendedName>
        <fullName evidence="1">FAD-binding FR-type domain-containing protein</fullName>
    </recommendedName>
</protein>
<accession>A0A8J5EVW4</accession>
<feature type="domain" description="FAD-binding FR-type" evidence="1">
    <location>
        <begin position="50"/>
        <end position="157"/>
    </location>
</feature>
<evidence type="ECO:0000313" key="3">
    <source>
        <dbReference type="Proteomes" id="UP000734854"/>
    </source>
</evidence>
<dbReference type="Pfam" id="PF00175">
    <property type="entry name" value="NAD_binding_1"/>
    <property type="match status" value="1"/>
</dbReference>
<sequence>MLRDLLFLPPPPFLRPMSLLPRLRIGVPFTFGRSRRALTILATAAWQGAATWTPAPISLVAPADADASLFHVAVDVSDSPDLAFSFTAPGQYLQLRVPDAKKPVFLAIASPPYFAISRGEFQFLVKRFPGSTADLLCGLERGDVVELSEVMGRGFPIERISSPDAFPTVLIFATGSGISEDNVDWRQTTATEVELVLSVSFTRVMSMNNEIEALRPTFDSFNQSKHQIHDLWTDSEPSLVGAMVIFTQISSPIRSLIESCFNTNERSDVRLYYGIRNLQRMAYQDRFKDWESSGVKIIPVLSQPDERWSGERGYVQAAFSRDKRILNPLSTGAVLCGHRQMAEDVTSELVASGMLPPSPSTSPASSKLDVLVAGAMGNAACAHYSASAKVINGAGEIEEYVGRRPVRAGEVMVEHPGQFVCDAGRLGVGYRVPGLAADEELERRRLYFLLPMDMLFSLLTEEEMEALASRAAAAKSYFGRRIFPALSDFSLVRDEVKQVRNEPAMRKRTARQRSWTPALETIEEVP</sequence>
<dbReference type="InterPro" id="IPR039261">
    <property type="entry name" value="FNR_nucleotide-bd"/>
</dbReference>
<dbReference type="GO" id="GO:0016491">
    <property type="term" value="F:oxidoreductase activity"/>
    <property type="evidence" value="ECO:0007669"/>
    <property type="project" value="InterPro"/>
</dbReference>
<dbReference type="PROSITE" id="PS51384">
    <property type="entry name" value="FAD_FR"/>
    <property type="match status" value="1"/>
</dbReference>
<dbReference type="InterPro" id="IPR025322">
    <property type="entry name" value="PADRE_dom"/>
</dbReference>
<dbReference type="InterPro" id="IPR001433">
    <property type="entry name" value="OxRdtase_FAD/NAD-bd"/>
</dbReference>
<dbReference type="PANTHER" id="PTHR47215:SF1">
    <property type="entry name" value="F9L1.8 PROTEIN"/>
    <property type="match status" value="1"/>
</dbReference>
<dbReference type="AlphaFoldDB" id="A0A8J5EVW4"/>
<evidence type="ECO:0000313" key="2">
    <source>
        <dbReference type="EMBL" id="KAG6475144.1"/>
    </source>
</evidence>
<reference evidence="2 3" key="1">
    <citation type="submission" date="2020-08" db="EMBL/GenBank/DDBJ databases">
        <title>Plant Genome Project.</title>
        <authorList>
            <person name="Zhang R.-G."/>
        </authorList>
    </citation>
    <scope>NUCLEOTIDE SEQUENCE [LARGE SCALE GENOMIC DNA]</scope>
    <source>
        <tissue evidence="2">Rhizome</tissue>
    </source>
</reference>
<comment type="caution">
    <text evidence="2">The sequence shown here is derived from an EMBL/GenBank/DDBJ whole genome shotgun (WGS) entry which is preliminary data.</text>
</comment>
<proteinExistence type="predicted"/>
<dbReference type="SUPFAM" id="SSF63380">
    <property type="entry name" value="Riboflavin synthase domain-like"/>
    <property type="match status" value="1"/>
</dbReference>
<dbReference type="PANTHER" id="PTHR47215">
    <property type="match status" value="1"/>
</dbReference>
<dbReference type="Gene3D" id="3.40.50.80">
    <property type="entry name" value="Nucleotide-binding domain of ferredoxin-NADP reductase (FNR) module"/>
    <property type="match status" value="1"/>
</dbReference>
<organism evidence="2 3">
    <name type="scientific">Zingiber officinale</name>
    <name type="common">Ginger</name>
    <name type="synonym">Amomum zingiber</name>
    <dbReference type="NCBI Taxonomy" id="94328"/>
    <lineage>
        <taxon>Eukaryota</taxon>
        <taxon>Viridiplantae</taxon>
        <taxon>Streptophyta</taxon>
        <taxon>Embryophyta</taxon>
        <taxon>Tracheophyta</taxon>
        <taxon>Spermatophyta</taxon>
        <taxon>Magnoliopsida</taxon>
        <taxon>Liliopsida</taxon>
        <taxon>Zingiberales</taxon>
        <taxon>Zingiberaceae</taxon>
        <taxon>Zingiber</taxon>
    </lineage>
</organism>
<dbReference type="InterPro" id="IPR017927">
    <property type="entry name" value="FAD-bd_FR_type"/>
</dbReference>
<dbReference type="EMBL" id="JACMSC010000018">
    <property type="protein sequence ID" value="KAG6475144.1"/>
    <property type="molecule type" value="Genomic_DNA"/>
</dbReference>
<evidence type="ECO:0000259" key="1">
    <source>
        <dbReference type="PROSITE" id="PS51384"/>
    </source>
</evidence>
<keyword evidence="3" id="KW-1185">Reference proteome</keyword>
<dbReference type="SUPFAM" id="SSF52343">
    <property type="entry name" value="Ferredoxin reductase-like, C-terminal NADP-linked domain"/>
    <property type="match status" value="1"/>
</dbReference>